<comment type="similarity">
    <text evidence="1">Belongs to the RelA/SpoT family.</text>
</comment>
<dbReference type="GO" id="GO:0005886">
    <property type="term" value="C:plasma membrane"/>
    <property type="evidence" value="ECO:0007669"/>
    <property type="project" value="TreeGrafter"/>
</dbReference>
<dbReference type="Gene3D" id="3.30.460.10">
    <property type="entry name" value="Beta Polymerase, domain 2"/>
    <property type="match status" value="1"/>
</dbReference>
<organism evidence="3 4">
    <name type="scientific">Candidatus Shapirobacteria bacterium CG10_big_fil_rev_8_21_14_0_10_38_14</name>
    <dbReference type="NCBI Taxonomy" id="1974483"/>
    <lineage>
        <taxon>Bacteria</taxon>
        <taxon>Candidatus Shapironibacteriota</taxon>
    </lineage>
</organism>
<evidence type="ECO:0000313" key="3">
    <source>
        <dbReference type="EMBL" id="PJE69311.1"/>
    </source>
</evidence>
<accession>A0A2M8L656</accession>
<dbReference type="Proteomes" id="UP000229500">
    <property type="component" value="Unassembled WGS sequence"/>
</dbReference>
<evidence type="ECO:0000313" key="4">
    <source>
        <dbReference type="Proteomes" id="UP000229500"/>
    </source>
</evidence>
<dbReference type="InterPro" id="IPR043519">
    <property type="entry name" value="NT_sf"/>
</dbReference>
<dbReference type="SUPFAM" id="SSF81301">
    <property type="entry name" value="Nucleotidyltransferase"/>
    <property type="match status" value="1"/>
</dbReference>
<dbReference type="Pfam" id="PF04607">
    <property type="entry name" value="RelA_SpoT"/>
    <property type="match status" value="1"/>
</dbReference>
<dbReference type="PANTHER" id="PTHR21262">
    <property type="entry name" value="GUANOSINE-3',5'-BIS DIPHOSPHATE 3'-PYROPHOSPHOHYDROLASE"/>
    <property type="match status" value="1"/>
</dbReference>
<dbReference type="PROSITE" id="PS51831">
    <property type="entry name" value="HD"/>
    <property type="match status" value="1"/>
</dbReference>
<evidence type="ECO:0000256" key="1">
    <source>
        <dbReference type="ARBA" id="ARBA00007476"/>
    </source>
</evidence>
<dbReference type="SMART" id="SM00954">
    <property type="entry name" value="RelA_SpoT"/>
    <property type="match status" value="1"/>
</dbReference>
<dbReference type="SMART" id="SM00471">
    <property type="entry name" value="HDc"/>
    <property type="match status" value="1"/>
</dbReference>
<evidence type="ECO:0000259" key="2">
    <source>
        <dbReference type="PROSITE" id="PS51831"/>
    </source>
</evidence>
<dbReference type="EMBL" id="PFEL01000019">
    <property type="protein sequence ID" value="PJE69311.1"/>
    <property type="molecule type" value="Genomic_DNA"/>
</dbReference>
<name>A0A2M8L656_9BACT</name>
<feature type="domain" description="HD" evidence="2">
    <location>
        <begin position="37"/>
        <end position="137"/>
    </location>
</feature>
<dbReference type="Gene3D" id="1.10.3210.10">
    <property type="entry name" value="Hypothetical protein af1432"/>
    <property type="match status" value="1"/>
</dbReference>
<dbReference type="CDD" id="cd00077">
    <property type="entry name" value="HDc"/>
    <property type="match status" value="1"/>
</dbReference>
<proteinExistence type="inferred from homology"/>
<dbReference type="Pfam" id="PF13328">
    <property type="entry name" value="HD_4"/>
    <property type="match status" value="1"/>
</dbReference>
<feature type="non-terminal residue" evidence="3">
    <location>
        <position position="307"/>
    </location>
</feature>
<reference evidence="4" key="1">
    <citation type="submission" date="2017-09" db="EMBL/GenBank/DDBJ databases">
        <title>Depth-based differentiation of microbial function through sediment-hosted aquifers and enrichment of novel symbionts in the deep terrestrial subsurface.</title>
        <authorList>
            <person name="Probst A.J."/>
            <person name="Ladd B."/>
            <person name="Jarett J.K."/>
            <person name="Geller-Mcgrath D.E."/>
            <person name="Sieber C.M.K."/>
            <person name="Emerson J.B."/>
            <person name="Anantharaman K."/>
            <person name="Thomas B.C."/>
            <person name="Malmstrom R."/>
            <person name="Stieglmeier M."/>
            <person name="Klingl A."/>
            <person name="Woyke T."/>
            <person name="Ryan C.M."/>
            <person name="Banfield J.F."/>
        </authorList>
    </citation>
    <scope>NUCLEOTIDE SEQUENCE [LARGE SCALE GENOMIC DNA]</scope>
</reference>
<protein>
    <recommendedName>
        <fullName evidence="2">HD domain-containing protein</fullName>
    </recommendedName>
</protein>
<dbReference type="GO" id="GO:0015969">
    <property type="term" value="P:guanosine tetraphosphate metabolic process"/>
    <property type="evidence" value="ECO:0007669"/>
    <property type="project" value="InterPro"/>
</dbReference>
<dbReference type="CDD" id="cd05399">
    <property type="entry name" value="NT_Rel-Spo_like"/>
    <property type="match status" value="1"/>
</dbReference>
<dbReference type="PANTHER" id="PTHR21262:SF31">
    <property type="entry name" value="GTP PYROPHOSPHOKINASE"/>
    <property type="match status" value="1"/>
</dbReference>
<comment type="caution">
    <text evidence="3">The sequence shown here is derived from an EMBL/GenBank/DDBJ whole genome shotgun (WGS) entry which is preliminary data.</text>
</comment>
<sequence>MNQKFEEILRQIEGCEKAYQLAKQAHIGQKRLSGEDFINHPLAVAQMLVDWKLDVGSIAAGLLHDTVEEGNVSLAKIKKEFGADIADLVNGVTKIGEIKLRAKKDEAFVENLRKMIVVMAHDLRVVLIKLADRYHNLQTLHVLPLEKQERISRETLEIYAPLAERLGIGEIKGQLEDLAFPYLYSQEYQWVKKYSAPFYKKADQQLAQVKRKLLKKLAKERIKAEIHTRAKHLYSLYQKLLRPEIDRDINKIHDLVALRVIVKTVEECYSALGVIHKFFKPVPSIGIRDFISQPKPNGYQSIHTNVF</sequence>
<dbReference type="SUPFAM" id="SSF109604">
    <property type="entry name" value="HD-domain/PDEase-like"/>
    <property type="match status" value="1"/>
</dbReference>
<dbReference type="FunFam" id="1.10.3210.10:FF:000001">
    <property type="entry name" value="GTP pyrophosphokinase RelA"/>
    <property type="match status" value="1"/>
</dbReference>
<dbReference type="InterPro" id="IPR007685">
    <property type="entry name" value="RelA_SpoT"/>
</dbReference>
<dbReference type="InterPro" id="IPR003607">
    <property type="entry name" value="HD/PDEase_dom"/>
</dbReference>
<gene>
    <name evidence="3" type="ORF">COU96_00440</name>
</gene>
<dbReference type="AlphaFoldDB" id="A0A2M8L656"/>
<dbReference type="InterPro" id="IPR006674">
    <property type="entry name" value="HD_domain"/>
</dbReference>